<reference evidence="3" key="1">
    <citation type="submission" date="2020-09" db="EMBL/GenBank/DDBJ databases">
        <authorList>
            <person name="Kikuchi T."/>
        </authorList>
    </citation>
    <scope>NUCLEOTIDE SEQUENCE</scope>
    <source>
        <strain evidence="3">Ka4C1</strain>
    </source>
</reference>
<evidence type="ECO:0000256" key="2">
    <source>
        <dbReference type="SAM" id="MobiDB-lite"/>
    </source>
</evidence>
<gene>
    <name evidence="3" type="ORF">BXYJ_LOCUS10027</name>
</gene>
<dbReference type="Pfam" id="PF03134">
    <property type="entry name" value="TB2_DP1_HVA22"/>
    <property type="match status" value="1"/>
</dbReference>
<evidence type="ECO:0000313" key="3">
    <source>
        <dbReference type="EMBL" id="CAD5227593.1"/>
    </source>
</evidence>
<dbReference type="Proteomes" id="UP000659654">
    <property type="component" value="Unassembled WGS sequence"/>
</dbReference>
<dbReference type="Proteomes" id="UP000582659">
    <property type="component" value="Unassembled WGS sequence"/>
</dbReference>
<feature type="compositionally biased region" description="Basic and acidic residues" evidence="2">
    <location>
        <begin position="188"/>
        <end position="204"/>
    </location>
</feature>
<sequence length="258" mass="30221">MISILLSRLLILVSGIMYPSYRSYKAVRLKDAKEYMKWMMYWIAFAVFCVFESFADIFISFWFPFYYELKIAFVLWLVTPWTKGATILYRKWIHPTLMKHEDEIDRFLEKAKEETYNQAVNVGRRSLLYAREVVATAASRSQAHLAEQALALSGTLVSTENLQQNENTKPKRRTRSRSRNSSESAFDIDSRMDPMLDSRSERVPVHRRVPSAPTHSDSEDDMEVLDSRGDSEYRPRDSADPDYHTLPRRSSRTRRQPT</sequence>
<dbReference type="GO" id="GO:0008017">
    <property type="term" value="F:microtubule binding"/>
    <property type="evidence" value="ECO:0007669"/>
    <property type="project" value="TreeGrafter"/>
</dbReference>
<dbReference type="InterPro" id="IPR004345">
    <property type="entry name" value="TB2_DP1_HVA22"/>
</dbReference>
<keyword evidence="4" id="KW-1185">Reference proteome</keyword>
<dbReference type="GO" id="GO:0005881">
    <property type="term" value="C:cytoplasmic microtubule"/>
    <property type="evidence" value="ECO:0007669"/>
    <property type="project" value="TreeGrafter"/>
</dbReference>
<evidence type="ECO:0000313" key="4">
    <source>
        <dbReference type="Proteomes" id="UP000659654"/>
    </source>
</evidence>
<comment type="caution">
    <text evidence="3">The sequence shown here is derived from an EMBL/GenBank/DDBJ whole genome shotgun (WGS) entry which is preliminary data.</text>
</comment>
<name>A0A7I8WVP6_BURXY</name>
<comment type="subcellular location">
    <subcellularLocation>
        <location evidence="1">Membrane</location>
        <topology evidence="1">Multi-pass membrane protein</topology>
    </subcellularLocation>
</comment>
<dbReference type="GO" id="GO:0005789">
    <property type="term" value="C:endoplasmic reticulum membrane"/>
    <property type="evidence" value="ECO:0007669"/>
    <property type="project" value="TreeGrafter"/>
</dbReference>
<keyword evidence="1" id="KW-0472">Membrane</keyword>
<feature type="transmembrane region" description="Helical" evidence="1">
    <location>
        <begin position="6"/>
        <end position="21"/>
    </location>
</feature>
<dbReference type="PANTHER" id="PTHR12300:SF117">
    <property type="entry name" value="LP05237P-RELATED"/>
    <property type="match status" value="1"/>
</dbReference>
<feature type="compositionally biased region" description="Basic and acidic residues" evidence="2">
    <location>
        <begin position="225"/>
        <end position="245"/>
    </location>
</feature>
<feature type="compositionally biased region" description="Basic residues" evidence="2">
    <location>
        <begin position="246"/>
        <end position="258"/>
    </location>
</feature>
<dbReference type="PANTHER" id="PTHR12300">
    <property type="entry name" value="HVA22-LIKE PROTEINS"/>
    <property type="match status" value="1"/>
</dbReference>
<dbReference type="AlphaFoldDB" id="A0A7I8WVP6"/>
<evidence type="ECO:0000256" key="1">
    <source>
        <dbReference type="RuleBase" id="RU362006"/>
    </source>
</evidence>
<dbReference type="EMBL" id="CAJFCV020000004">
    <property type="protein sequence ID" value="CAG9117942.1"/>
    <property type="molecule type" value="Genomic_DNA"/>
</dbReference>
<dbReference type="GO" id="GO:0071786">
    <property type="term" value="P:endoplasmic reticulum tubular network organization"/>
    <property type="evidence" value="ECO:0007669"/>
    <property type="project" value="TreeGrafter"/>
</dbReference>
<proteinExistence type="inferred from homology"/>
<keyword evidence="1" id="KW-1133">Transmembrane helix</keyword>
<comment type="similarity">
    <text evidence="1">Belongs to the DP1 family.</text>
</comment>
<dbReference type="GO" id="GO:0071782">
    <property type="term" value="C:endoplasmic reticulum tubular network"/>
    <property type="evidence" value="ECO:0007669"/>
    <property type="project" value="TreeGrafter"/>
</dbReference>
<dbReference type="EMBL" id="CAJFDI010000004">
    <property type="protein sequence ID" value="CAD5227593.1"/>
    <property type="molecule type" value="Genomic_DNA"/>
</dbReference>
<protein>
    <recommendedName>
        <fullName evidence="1">Receptor expression-enhancing protein</fullName>
    </recommendedName>
</protein>
<accession>A0A7I8WVP6</accession>
<keyword evidence="1" id="KW-0812">Transmembrane</keyword>
<dbReference type="OrthoDB" id="10009287at2759"/>
<feature type="region of interest" description="Disordered" evidence="2">
    <location>
        <begin position="160"/>
        <end position="258"/>
    </location>
</feature>
<feature type="transmembrane region" description="Helical" evidence="1">
    <location>
        <begin position="41"/>
        <end position="65"/>
    </location>
</feature>
<organism evidence="3 4">
    <name type="scientific">Bursaphelenchus xylophilus</name>
    <name type="common">Pinewood nematode worm</name>
    <name type="synonym">Aphelenchoides xylophilus</name>
    <dbReference type="NCBI Taxonomy" id="6326"/>
    <lineage>
        <taxon>Eukaryota</taxon>
        <taxon>Metazoa</taxon>
        <taxon>Ecdysozoa</taxon>
        <taxon>Nematoda</taxon>
        <taxon>Chromadorea</taxon>
        <taxon>Rhabditida</taxon>
        <taxon>Tylenchina</taxon>
        <taxon>Tylenchomorpha</taxon>
        <taxon>Aphelenchoidea</taxon>
        <taxon>Aphelenchoididae</taxon>
        <taxon>Bursaphelenchus</taxon>
    </lineage>
</organism>